<dbReference type="AlphaFoldDB" id="A0A9X1PMG3"/>
<dbReference type="PROSITE" id="PS51352">
    <property type="entry name" value="THIOREDOXIN_2"/>
    <property type="match status" value="1"/>
</dbReference>
<dbReference type="PANTHER" id="PTHR42852">
    <property type="entry name" value="THIOL:DISULFIDE INTERCHANGE PROTEIN DSBE"/>
    <property type="match status" value="1"/>
</dbReference>
<dbReference type="Proteomes" id="UP001139000">
    <property type="component" value="Unassembled WGS sequence"/>
</dbReference>
<dbReference type="Pfam" id="PF00578">
    <property type="entry name" value="AhpC-TSA"/>
    <property type="match status" value="1"/>
</dbReference>
<dbReference type="InterPro" id="IPR050553">
    <property type="entry name" value="Thioredoxin_ResA/DsbE_sf"/>
</dbReference>
<dbReference type="Gene3D" id="3.40.30.10">
    <property type="entry name" value="Glutaredoxin"/>
    <property type="match status" value="1"/>
</dbReference>
<protein>
    <submittedName>
        <fullName evidence="4">TlpA family protein disulfide reductase</fullName>
    </submittedName>
</protein>
<feature type="domain" description="Thioredoxin" evidence="3">
    <location>
        <begin position="313"/>
        <end position="466"/>
    </location>
</feature>
<evidence type="ECO:0000256" key="1">
    <source>
        <dbReference type="ARBA" id="ARBA00023284"/>
    </source>
</evidence>
<keyword evidence="1" id="KW-0676">Redox-active center</keyword>
<comment type="caution">
    <text evidence="4">The sequence shown here is derived from an EMBL/GenBank/DDBJ whole genome shotgun (WGS) entry which is preliminary data.</text>
</comment>
<dbReference type="CDD" id="cd02966">
    <property type="entry name" value="TlpA_like_family"/>
    <property type="match status" value="1"/>
</dbReference>
<feature type="chain" id="PRO_5040848302" evidence="2">
    <location>
        <begin position="22"/>
        <end position="466"/>
    </location>
</feature>
<dbReference type="InterPro" id="IPR000866">
    <property type="entry name" value="AhpC/TSA"/>
</dbReference>
<dbReference type="InterPro" id="IPR013766">
    <property type="entry name" value="Thioredoxin_domain"/>
</dbReference>
<dbReference type="EMBL" id="JAJTTC010000005">
    <property type="protein sequence ID" value="MCF0063825.1"/>
    <property type="molecule type" value="Genomic_DNA"/>
</dbReference>
<evidence type="ECO:0000256" key="2">
    <source>
        <dbReference type="SAM" id="SignalP"/>
    </source>
</evidence>
<accession>A0A9X1PMG3</accession>
<evidence type="ECO:0000313" key="5">
    <source>
        <dbReference type="Proteomes" id="UP001139000"/>
    </source>
</evidence>
<keyword evidence="5" id="KW-1185">Reference proteome</keyword>
<dbReference type="RefSeq" id="WP_234656748.1">
    <property type="nucleotide sequence ID" value="NZ_CP094997.1"/>
</dbReference>
<dbReference type="InterPro" id="IPR017937">
    <property type="entry name" value="Thioredoxin_CS"/>
</dbReference>
<dbReference type="GO" id="GO:0016491">
    <property type="term" value="F:oxidoreductase activity"/>
    <property type="evidence" value="ECO:0007669"/>
    <property type="project" value="InterPro"/>
</dbReference>
<organism evidence="4 5">
    <name type="scientific">Dyadobacter chenwenxiniae</name>
    <dbReference type="NCBI Taxonomy" id="2906456"/>
    <lineage>
        <taxon>Bacteria</taxon>
        <taxon>Pseudomonadati</taxon>
        <taxon>Bacteroidota</taxon>
        <taxon>Cytophagia</taxon>
        <taxon>Cytophagales</taxon>
        <taxon>Spirosomataceae</taxon>
        <taxon>Dyadobacter</taxon>
    </lineage>
</organism>
<proteinExistence type="predicted"/>
<gene>
    <name evidence="4" type="ORF">LXM26_20085</name>
</gene>
<dbReference type="PANTHER" id="PTHR42852:SF17">
    <property type="entry name" value="THIOREDOXIN-LIKE PROTEIN HI_1115"/>
    <property type="match status" value="1"/>
</dbReference>
<dbReference type="GO" id="GO:0016209">
    <property type="term" value="F:antioxidant activity"/>
    <property type="evidence" value="ECO:0007669"/>
    <property type="project" value="InterPro"/>
</dbReference>
<dbReference type="SUPFAM" id="SSF52833">
    <property type="entry name" value="Thioredoxin-like"/>
    <property type="match status" value="1"/>
</dbReference>
<keyword evidence="2" id="KW-0732">Signal</keyword>
<feature type="signal peptide" evidence="2">
    <location>
        <begin position="1"/>
        <end position="21"/>
    </location>
</feature>
<reference evidence="4" key="1">
    <citation type="submission" date="2021-12" db="EMBL/GenBank/DDBJ databases">
        <title>Novel species in genus Dyadobacter.</title>
        <authorList>
            <person name="Ma C."/>
        </authorList>
    </citation>
    <scope>NUCLEOTIDE SEQUENCE</scope>
    <source>
        <strain evidence="4">LJ419</strain>
    </source>
</reference>
<dbReference type="InterPro" id="IPR036249">
    <property type="entry name" value="Thioredoxin-like_sf"/>
</dbReference>
<sequence length="466" mass="52770">MKTIVFSIIAYFVFLSGFAQTSHLPNLSPGDYFNNFQKFTNEIPDADAAFTNAQKLASNPAYENLATELIHNSFAQSFIYYKADSARLQMQAKRRVLATEILSKMILDSSALVRGQVKPLFYLTKVQEAAHDPGQLSKLTKEFIDSEVDGKDIYRYRSGRYGLLILGTLDQHAELKLLSQLLTDKLATQLRAGQVVVTDSTSRADLDKRAWYRFMNAYVNFLKSQQTNDRQQKETLLKTAFEYSPDLVDKNHKGGYFYDMHMLLGREKDGFQDEYLAFLTQNKDKKHMLATLLSMSLVDPDFKEKLVAAHKEVMPGDNFAKYWKDAVDASAVKSPPINLAVLGSKPFSSESLSGQWILVDFWGTWCGPCRQEHPDLQKFYKSTVSDKTKNLSVLTVACKDTEAKVLAYMSKNNYDFPVALADKGVEKSFKVQGYPTKILITPTGKYVTVPYGVDWVSFVNKYVQVD</sequence>
<evidence type="ECO:0000313" key="4">
    <source>
        <dbReference type="EMBL" id="MCF0063825.1"/>
    </source>
</evidence>
<evidence type="ECO:0000259" key="3">
    <source>
        <dbReference type="PROSITE" id="PS51352"/>
    </source>
</evidence>
<dbReference type="PROSITE" id="PS00194">
    <property type="entry name" value="THIOREDOXIN_1"/>
    <property type="match status" value="1"/>
</dbReference>
<name>A0A9X1PMG3_9BACT</name>